<dbReference type="Gene3D" id="3.40.50.1820">
    <property type="entry name" value="alpha/beta hydrolase"/>
    <property type="match status" value="1"/>
</dbReference>
<protein>
    <recommendedName>
        <fullName evidence="1">1-alkyl-2-acetylglycerophosphocholine esterase</fullName>
        <ecNumber evidence="1">3.1.1.47</ecNumber>
    </recommendedName>
</protein>
<keyword evidence="2" id="KW-0378">Hydrolase</keyword>
<keyword evidence="5" id="KW-0812">Transmembrane</keyword>
<comment type="caution">
    <text evidence="6">The sequence shown here is derived from an EMBL/GenBank/DDBJ whole genome shotgun (WGS) entry which is preliminary data.</text>
</comment>
<dbReference type="EC" id="3.1.1.47" evidence="1"/>
<organism evidence="6 7">
    <name type="scientific">Trypanosoma rangeli SC58</name>
    <dbReference type="NCBI Taxonomy" id="429131"/>
    <lineage>
        <taxon>Eukaryota</taxon>
        <taxon>Discoba</taxon>
        <taxon>Euglenozoa</taxon>
        <taxon>Kinetoplastea</taxon>
        <taxon>Metakinetoplastina</taxon>
        <taxon>Trypanosomatida</taxon>
        <taxon>Trypanosomatidae</taxon>
        <taxon>Trypanosoma</taxon>
        <taxon>Herpetosoma</taxon>
    </lineage>
</organism>
<keyword evidence="5" id="KW-1133">Transmembrane helix</keyword>
<dbReference type="EMBL" id="AUPL01004809">
    <property type="protein sequence ID" value="ESL07501.1"/>
    <property type="molecule type" value="Genomic_DNA"/>
</dbReference>
<keyword evidence="7" id="KW-1185">Reference proteome</keyword>
<proteinExistence type="predicted"/>
<keyword evidence="3" id="KW-0442">Lipid degradation</keyword>
<feature type="transmembrane region" description="Helical" evidence="5">
    <location>
        <begin position="61"/>
        <end position="83"/>
    </location>
</feature>
<accession>A0A061J059</accession>
<dbReference type="OrthoDB" id="248053at2759"/>
<dbReference type="PANTHER" id="PTHR10272">
    <property type="entry name" value="PLATELET-ACTIVATING FACTOR ACETYLHYDROLASE"/>
    <property type="match status" value="1"/>
</dbReference>
<evidence type="ECO:0000313" key="6">
    <source>
        <dbReference type="EMBL" id="ESL07501.1"/>
    </source>
</evidence>
<evidence type="ECO:0000256" key="2">
    <source>
        <dbReference type="ARBA" id="ARBA00022801"/>
    </source>
</evidence>
<dbReference type="InterPro" id="IPR029058">
    <property type="entry name" value="AB_hydrolase_fold"/>
</dbReference>
<keyword evidence="4" id="KW-0443">Lipid metabolism</keyword>
<gene>
    <name evidence="6" type="ORF">TRSC58_04809</name>
</gene>
<dbReference type="GO" id="GO:0016042">
    <property type="term" value="P:lipid catabolic process"/>
    <property type="evidence" value="ECO:0007669"/>
    <property type="project" value="UniProtKB-KW"/>
</dbReference>
<sequence>MTRTGKKKGGRRHLCSCVKQPSTPLRAMKITLRDWLLSLHFMPLEFGMLLTLFMFCIAPTYAVWSLMLLASGSLCTVALLVVLPLAPLKSRGTHHVGIRHLTRDLAVYYPTFIKPIEGESWLPGNDSFYIHVMAATARVGTRWLKHLKLVKIPCTRNASIVSLMTHDGAPRKVFILSHTLTAHHLAYSQLALALAASGALVYSVLHSDCIDISVEKSMDHAPVDENEGKSLLELGLSEELMEVHLERRIEDIVGTIEGISGGQLLRQLHVGPVELQSFLSSGSKINLIGHGFGALTMLAVAMKTPAIVPCIYSITALDAWPLGLLERAVGGKVSMPLHIRVQLVDSEEWCERRNYSTLVEELRVKLSSTGVSCLRTTCSGTDHRSIMDMGLLLPLMKRKRFASRKSAKLIPLMAKEVLQFAE</sequence>
<evidence type="ECO:0000256" key="5">
    <source>
        <dbReference type="SAM" id="Phobius"/>
    </source>
</evidence>
<evidence type="ECO:0000256" key="4">
    <source>
        <dbReference type="ARBA" id="ARBA00023098"/>
    </source>
</evidence>
<dbReference type="VEuPathDB" id="TriTrypDB:TRSC58_04809"/>
<dbReference type="GO" id="GO:0003847">
    <property type="term" value="F:1-alkyl-2-acetylglycerophosphocholine esterase activity"/>
    <property type="evidence" value="ECO:0007669"/>
    <property type="project" value="UniProtKB-EC"/>
</dbReference>
<dbReference type="PANTHER" id="PTHR10272:SF0">
    <property type="entry name" value="PLATELET-ACTIVATING FACTOR ACETYLHYDROLASE"/>
    <property type="match status" value="1"/>
</dbReference>
<keyword evidence="5" id="KW-0472">Membrane</keyword>
<evidence type="ECO:0000256" key="3">
    <source>
        <dbReference type="ARBA" id="ARBA00022963"/>
    </source>
</evidence>
<dbReference type="Pfam" id="PF03403">
    <property type="entry name" value="PAF-AH_p_II"/>
    <property type="match status" value="1"/>
</dbReference>
<evidence type="ECO:0000313" key="7">
    <source>
        <dbReference type="Proteomes" id="UP000031737"/>
    </source>
</evidence>
<dbReference type="AlphaFoldDB" id="A0A061J059"/>
<dbReference type="Proteomes" id="UP000031737">
    <property type="component" value="Unassembled WGS sequence"/>
</dbReference>
<dbReference type="SUPFAM" id="SSF53474">
    <property type="entry name" value="alpha/beta-Hydrolases"/>
    <property type="match status" value="1"/>
</dbReference>
<evidence type="ECO:0000256" key="1">
    <source>
        <dbReference type="ARBA" id="ARBA00013201"/>
    </source>
</evidence>
<feature type="transmembrane region" description="Helical" evidence="5">
    <location>
        <begin position="35"/>
        <end position="55"/>
    </location>
</feature>
<reference evidence="6 7" key="1">
    <citation type="submission" date="2013-07" db="EMBL/GenBank/DDBJ databases">
        <authorList>
            <person name="Stoco P.H."/>
            <person name="Wagner G."/>
            <person name="Gerber A."/>
            <person name="Zaha A."/>
            <person name="Thompson C."/>
            <person name="Bartholomeu D.C."/>
            <person name="Luckemeyer D.D."/>
            <person name="Bahia D."/>
            <person name="Loreto E."/>
            <person name="Prestes E.B."/>
            <person name="Lima F.M."/>
            <person name="Rodrigues-Luiz G."/>
            <person name="Vallejo G.A."/>
            <person name="Filho J.F."/>
            <person name="Monteiro K.M."/>
            <person name="Tyler K.M."/>
            <person name="de Almeida L.G."/>
            <person name="Ortiz M.F."/>
            <person name="Siervo M.A."/>
            <person name="de Moraes M.H."/>
            <person name="Cunha O.L."/>
            <person name="Mendonca-Neto R."/>
            <person name="Silva R."/>
            <person name="Teixeira S.M."/>
            <person name="Murta S.M."/>
            <person name="Sincero T.C."/>
            <person name="Mendes T.A."/>
            <person name="Urmenyi T.P."/>
            <person name="Silva V.G."/>
            <person name="da Rocha W.D."/>
            <person name="Andersson B."/>
            <person name="Romanha A.J."/>
            <person name="Steindel M."/>
            <person name="de Vasconcelos A.T."/>
            <person name="Grisard E.C."/>
        </authorList>
    </citation>
    <scope>NUCLEOTIDE SEQUENCE [LARGE SCALE GENOMIC DNA]</scope>
    <source>
        <strain evidence="6 7">SC58</strain>
    </source>
</reference>
<name>A0A061J059_TRYRA</name>